<dbReference type="RefSeq" id="WP_006638259.1">
    <property type="nucleotide sequence ID" value="NZ_CABJEH010000001.1"/>
</dbReference>
<dbReference type="Proteomes" id="UP000196877">
    <property type="component" value="Chromosome"/>
</dbReference>
<proteinExistence type="predicted"/>
<gene>
    <name evidence="1" type="ORF">S101395_03200</name>
</gene>
<dbReference type="EC" id="3.1.-.-" evidence="1"/>
<keyword evidence="2" id="KW-1185">Reference proteome</keyword>
<evidence type="ECO:0000313" key="2">
    <source>
        <dbReference type="Proteomes" id="UP000196877"/>
    </source>
</evidence>
<dbReference type="Gene3D" id="1.25.40.10">
    <property type="entry name" value="Tetratricopeptide repeat domain"/>
    <property type="match status" value="1"/>
</dbReference>
<dbReference type="SUPFAM" id="SSF48452">
    <property type="entry name" value="TPR-like"/>
    <property type="match status" value="1"/>
</dbReference>
<dbReference type="EMBL" id="CP021920">
    <property type="protein sequence ID" value="ASB89707.1"/>
    <property type="molecule type" value="Genomic_DNA"/>
</dbReference>
<evidence type="ECO:0000313" key="1">
    <source>
        <dbReference type="EMBL" id="ASB89707.1"/>
    </source>
</evidence>
<dbReference type="GO" id="GO:0016787">
    <property type="term" value="F:hydrolase activity"/>
    <property type="evidence" value="ECO:0007669"/>
    <property type="project" value="UniProtKB-KW"/>
</dbReference>
<sequence length="373" mass="43785">MAAKIVDEKIGNMLNEWYKSLKENKLTKASEWQKVIEMLLPQIKENRHLSHYFELLDSRFTQLTEHFNRSGHVLQEGVHTKTDHMLQYYFYFFSGMYQFDQKNFLKAIDFFRITEQKLANIDDEIEKAEFHYHLSIVYYKIRQNYFSLSHAEKAFDSFKAHGSYLAKTLKCEMVIAANEADLEHDEKAEQLYKHALKEAASLDPLTESNACFHLGICYERRNLLSGAKRYIERAAVIHEQQHSMFAVRSTYMLSRINYKLNLHHEARKWYWKSLEWADKENEPIYKVKLGIICSLYERHDLLAVETALQQLKDQKLWSDVADLTLQAAFYHKTRGDSDIAVKYFEEACKAKDQMLALIEESSSPASTRGSTIA</sequence>
<reference evidence="1 2" key="1">
    <citation type="submission" date="2017-06" db="EMBL/GenBank/DDBJ databases">
        <title>Genome sequence of Bacillus sonorensis strain SRCM101395.</title>
        <authorList>
            <person name="Cho S.H."/>
        </authorList>
    </citation>
    <scope>NUCLEOTIDE SEQUENCE [LARGE SCALE GENOMIC DNA]</scope>
    <source>
        <strain evidence="1 2">SRCM101395</strain>
    </source>
</reference>
<dbReference type="GeneID" id="92852859"/>
<protein>
    <submittedName>
        <fullName evidence="1">Response regulator aspartate phosphatase</fullName>
        <ecNumber evidence="1">3.1.-.-</ecNumber>
    </submittedName>
</protein>
<name>A0ABN5ANE3_9BACI</name>
<keyword evidence="1" id="KW-0378">Hydrolase</keyword>
<dbReference type="Pfam" id="PF18801">
    <property type="entry name" value="RapH_N"/>
    <property type="match status" value="1"/>
</dbReference>
<organism evidence="1 2">
    <name type="scientific">Bacillus sonorensis</name>
    <dbReference type="NCBI Taxonomy" id="119858"/>
    <lineage>
        <taxon>Bacteria</taxon>
        <taxon>Bacillati</taxon>
        <taxon>Bacillota</taxon>
        <taxon>Bacilli</taxon>
        <taxon>Bacillales</taxon>
        <taxon>Bacillaceae</taxon>
        <taxon>Bacillus</taxon>
    </lineage>
</organism>
<accession>A0ABN5ANE3</accession>
<dbReference type="InterPro" id="IPR011990">
    <property type="entry name" value="TPR-like_helical_dom_sf"/>
</dbReference>